<evidence type="ECO:0000256" key="1">
    <source>
        <dbReference type="SAM" id="MobiDB-lite"/>
    </source>
</evidence>
<evidence type="ECO:0000313" key="2">
    <source>
        <dbReference type="EMBL" id="KAJ8419050.1"/>
    </source>
</evidence>
<accession>A0AAD7TDU2</accession>
<sequence>MRNQGCWLTDVPFNQWESGVEQELNSKHGNTGKPSTTTAFGHGFFLSPHPSFYPLLCSSSCCVNQKVRPRDLECGKCGCCPERCQIPVVPGRDTEHWQDSSPISEPCLPLTPRTPSTSVRSAGAHKDMTRRSGG</sequence>
<comment type="caution">
    <text evidence="2">The sequence shown here is derived from an EMBL/GenBank/DDBJ whole genome shotgun (WGS) entry which is preliminary data.</text>
</comment>
<gene>
    <name evidence="2" type="ORF">AAFF_G00005490</name>
</gene>
<dbReference type="EMBL" id="JAINUG010000001">
    <property type="protein sequence ID" value="KAJ8419050.1"/>
    <property type="molecule type" value="Genomic_DNA"/>
</dbReference>
<dbReference type="Proteomes" id="UP001221898">
    <property type="component" value="Unassembled WGS sequence"/>
</dbReference>
<evidence type="ECO:0000313" key="3">
    <source>
        <dbReference type="Proteomes" id="UP001221898"/>
    </source>
</evidence>
<feature type="region of interest" description="Disordered" evidence="1">
    <location>
        <begin position="95"/>
        <end position="134"/>
    </location>
</feature>
<reference evidence="2" key="1">
    <citation type="journal article" date="2023" name="Science">
        <title>Genome structures resolve the early diversification of teleost fishes.</title>
        <authorList>
            <person name="Parey E."/>
            <person name="Louis A."/>
            <person name="Montfort J."/>
            <person name="Bouchez O."/>
            <person name="Roques C."/>
            <person name="Iampietro C."/>
            <person name="Lluch J."/>
            <person name="Castinel A."/>
            <person name="Donnadieu C."/>
            <person name="Desvignes T."/>
            <person name="Floi Bucao C."/>
            <person name="Jouanno E."/>
            <person name="Wen M."/>
            <person name="Mejri S."/>
            <person name="Dirks R."/>
            <person name="Jansen H."/>
            <person name="Henkel C."/>
            <person name="Chen W.J."/>
            <person name="Zahm M."/>
            <person name="Cabau C."/>
            <person name="Klopp C."/>
            <person name="Thompson A.W."/>
            <person name="Robinson-Rechavi M."/>
            <person name="Braasch I."/>
            <person name="Lecointre G."/>
            <person name="Bobe J."/>
            <person name="Postlethwait J.H."/>
            <person name="Berthelot C."/>
            <person name="Roest Crollius H."/>
            <person name="Guiguen Y."/>
        </authorList>
    </citation>
    <scope>NUCLEOTIDE SEQUENCE</scope>
    <source>
        <strain evidence="2">NC1722</strain>
    </source>
</reference>
<protein>
    <submittedName>
        <fullName evidence="2">Uncharacterized protein</fullName>
    </submittedName>
</protein>
<feature type="compositionally biased region" description="Basic and acidic residues" evidence="1">
    <location>
        <begin position="124"/>
        <end position="134"/>
    </location>
</feature>
<organism evidence="2 3">
    <name type="scientific">Aldrovandia affinis</name>
    <dbReference type="NCBI Taxonomy" id="143900"/>
    <lineage>
        <taxon>Eukaryota</taxon>
        <taxon>Metazoa</taxon>
        <taxon>Chordata</taxon>
        <taxon>Craniata</taxon>
        <taxon>Vertebrata</taxon>
        <taxon>Euteleostomi</taxon>
        <taxon>Actinopterygii</taxon>
        <taxon>Neopterygii</taxon>
        <taxon>Teleostei</taxon>
        <taxon>Notacanthiformes</taxon>
        <taxon>Halosauridae</taxon>
        <taxon>Aldrovandia</taxon>
    </lineage>
</organism>
<name>A0AAD7TDU2_9TELE</name>
<dbReference type="AlphaFoldDB" id="A0AAD7TDU2"/>
<proteinExistence type="predicted"/>
<keyword evidence="3" id="KW-1185">Reference proteome</keyword>